<gene>
    <name evidence="3" type="ORF">ACFY1D_15235</name>
</gene>
<feature type="compositionally biased region" description="Low complexity" evidence="1">
    <location>
        <begin position="107"/>
        <end position="131"/>
    </location>
</feature>
<keyword evidence="2" id="KW-0472">Membrane</keyword>
<dbReference type="PROSITE" id="PS51318">
    <property type="entry name" value="TAT"/>
    <property type="match status" value="1"/>
</dbReference>
<dbReference type="InterPro" id="IPR006311">
    <property type="entry name" value="TAT_signal"/>
</dbReference>
<evidence type="ECO:0000256" key="1">
    <source>
        <dbReference type="SAM" id="MobiDB-lite"/>
    </source>
</evidence>
<feature type="compositionally biased region" description="Pro residues" evidence="1">
    <location>
        <begin position="76"/>
        <end position="106"/>
    </location>
</feature>
<keyword evidence="4" id="KW-1185">Reference proteome</keyword>
<feature type="region of interest" description="Disordered" evidence="1">
    <location>
        <begin position="75"/>
        <end position="152"/>
    </location>
</feature>
<keyword evidence="2" id="KW-1133">Transmembrane helix</keyword>
<feature type="transmembrane region" description="Helical" evidence="2">
    <location>
        <begin position="47"/>
        <end position="68"/>
    </location>
</feature>
<dbReference type="Proteomes" id="UP001602058">
    <property type="component" value="Unassembled WGS sequence"/>
</dbReference>
<protein>
    <submittedName>
        <fullName evidence="3">Uncharacterized protein</fullName>
    </submittedName>
</protein>
<feature type="region of interest" description="Disordered" evidence="1">
    <location>
        <begin position="1"/>
        <end position="34"/>
    </location>
</feature>
<comment type="caution">
    <text evidence="3">The sequence shown here is derived from an EMBL/GenBank/DDBJ whole genome shotgun (WGS) entry which is preliminary data.</text>
</comment>
<proteinExistence type="predicted"/>
<sequence>MITHSDEGPDFEPDDPLAVILRPPSDRLGPPPGRYRAIRRAAARRRLLRAAAGVGVSCAVAALVALPLRFAAHEAPAPPSVPLAPPPASSPPAEPAPSTSPAPASPYPSERSPATGPGATPSPAASTRAPSAPRPPSVEPSALPGTIDGGGL</sequence>
<reference evidence="3 4" key="1">
    <citation type="submission" date="2024-10" db="EMBL/GenBank/DDBJ databases">
        <title>The Natural Products Discovery Center: Release of the First 8490 Sequenced Strains for Exploring Actinobacteria Biosynthetic Diversity.</title>
        <authorList>
            <person name="Kalkreuter E."/>
            <person name="Kautsar S.A."/>
            <person name="Yang D."/>
            <person name="Bader C.D."/>
            <person name="Teijaro C.N."/>
            <person name="Fluegel L."/>
            <person name="Davis C.M."/>
            <person name="Simpson J.R."/>
            <person name="Lauterbach L."/>
            <person name="Steele A.D."/>
            <person name="Gui C."/>
            <person name="Meng S."/>
            <person name="Li G."/>
            <person name="Viehrig K."/>
            <person name="Ye F."/>
            <person name="Su P."/>
            <person name="Kiefer A.F."/>
            <person name="Nichols A."/>
            <person name="Cepeda A.J."/>
            <person name="Yan W."/>
            <person name="Fan B."/>
            <person name="Jiang Y."/>
            <person name="Adhikari A."/>
            <person name="Zheng C.-J."/>
            <person name="Schuster L."/>
            <person name="Cowan T.M."/>
            <person name="Smanski M.J."/>
            <person name="Chevrette M.G."/>
            <person name="De Carvalho L.P.S."/>
            <person name="Shen B."/>
        </authorList>
    </citation>
    <scope>NUCLEOTIDE SEQUENCE [LARGE SCALE GENOMIC DNA]</scope>
    <source>
        <strain evidence="3 4">NPDC001390</strain>
    </source>
</reference>
<evidence type="ECO:0000313" key="3">
    <source>
        <dbReference type="EMBL" id="MFF4522758.1"/>
    </source>
</evidence>
<dbReference type="EMBL" id="JBIAWJ010000006">
    <property type="protein sequence ID" value="MFF4522758.1"/>
    <property type="molecule type" value="Genomic_DNA"/>
</dbReference>
<accession>A0ABW6UH64</accession>
<evidence type="ECO:0000256" key="2">
    <source>
        <dbReference type="SAM" id="Phobius"/>
    </source>
</evidence>
<keyword evidence="2" id="KW-0812">Transmembrane</keyword>
<dbReference type="RefSeq" id="WP_351077596.1">
    <property type="nucleotide sequence ID" value="NZ_JBEOZG010000003.1"/>
</dbReference>
<name>A0ABW6UH64_9ACTN</name>
<organism evidence="3 4">
    <name type="scientific">Streptomyces bluensis</name>
    <dbReference type="NCBI Taxonomy" id="33897"/>
    <lineage>
        <taxon>Bacteria</taxon>
        <taxon>Bacillati</taxon>
        <taxon>Actinomycetota</taxon>
        <taxon>Actinomycetes</taxon>
        <taxon>Kitasatosporales</taxon>
        <taxon>Streptomycetaceae</taxon>
        <taxon>Streptomyces</taxon>
    </lineage>
</organism>
<evidence type="ECO:0000313" key="4">
    <source>
        <dbReference type="Proteomes" id="UP001602058"/>
    </source>
</evidence>